<dbReference type="Pfam" id="PF03150">
    <property type="entry name" value="CCP_MauG"/>
    <property type="match status" value="1"/>
</dbReference>
<dbReference type="InterPro" id="IPR051395">
    <property type="entry name" value="Cytochrome_c_Peroxidase/MauG"/>
</dbReference>
<dbReference type="InterPro" id="IPR009056">
    <property type="entry name" value="Cyt_c-like_dom"/>
</dbReference>
<feature type="binding site" description="covalent" evidence="8">
    <location>
        <position position="80"/>
    </location>
    <ligand>
        <name>heme c</name>
        <dbReference type="ChEBI" id="CHEBI:61717"/>
        <label>1</label>
    </ligand>
</feature>
<dbReference type="GO" id="GO:0020037">
    <property type="term" value="F:heme binding"/>
    <property type="evidence" value="ECO:0007669"/>
    <property type="project" value="InterPro"/>
</dbReference>
<organism evidence="11 12">
    <name type="scientific">Exilibacterium tricleocarpae</name>
    <dbReference type="NCBI Taxonomy" id="2591008"/>
    <lineage>
        <taxon>Bacteria</taxon>
        <taxon>Pseudomonadati</taxon>
        <taxon>Pseudomonadota</taxon>
        <taxon>Gammaproteobacteria</taxon>
        <taxon>Cellvibrionales</taxon>
        <taxon>Cellvibrionaceae</taxon>
        <taxon>Exilibacterium</taxon>
    </lineage>
</organism>
<dbReference type="GO" id="GO:0046872">
    <property type="term" value="F:metal ion binding"/>
    <property type="evidence" value="ECO:0007669"/>
    <property type="project" value="UniProtKB-KW"/>
</dbReference>
<proteinExistence type="predicted"/>
<evidence type="ECO:0000259" key="10">
    <source>
        <dbReference type="PROSITE" id="PS51007"/>
    </source>
</evidence>
<evidence type="ECO:0000256" key="1">
    <source>
        <dbReference type="ARBA" id="ARBA00004418"/>
    </source>
</evidence>
<evidence type="ECO:0000256" key="9">
    <source>
        <dbReference type="PIRSR" id="PIRSR000294-2"/>
    </source>
</evidence>
<evidence type="ECO:0000256" key="2">
    <source>
        <dbReference type="ARBA" id="ARBA00022617"/>
    </source>
</evidence>
<keyword evidence="5" id="KW-0574">Periplasm</keyword>
<evidence type="ECO:0000256" key="7">
    <source>
        <dbReference type="ARBA" id="ARBA00023004"/>
    </source>
</evidence>
<dbReference type="PANTHER" id="PTHR30600:SF7">
    <property type="entry name" value="CYTOCHROME C PEROXIDASE-RELATED"/>
    <property type="match status" value="1"/>
</dbReference>
<gene>
    <name evidence="11" type="ORF">FKG94_27480</name>
</gene>
<keyword evidence="12" id="KW-1185">Reference proteome</keyword>
<keyword evidence="6" id="KW-0560">Oxidoreductase</keyword>
<feature type="domain" description="Cytochrome c" evidence="10">
    <location>
        <begin position="55"/>
        <end position="186"/>
    </location>
</feature>
<dbReference type="GO" id="GO:0004130">
    <property type="term" value="F:cytochrome-c peroxidase activity"/>
    <property type="evidence" value="ECO:0007669"/>
    <property type="project" value="TreeGrafter"/>
</dbReference>
<dbReference type="SUPFAM" id="SSF46626">
    <property type="entry name" value="Cytochrome c"/>
    <property type="match status" value="2"/>
</dbReference>
<dbReference type="RefSeq" id="WP_142930164.1">
    <property type="nucleotide sequence ID" value="NZ_ML660118.1"/>
</dbReference>
<keyword evidence="3 9" id="KW-0479">Metal-binding</keyword>
<feature type="binding site" description="axial binding residue" evidence="9">
    <location>
        <position position="224"/>
    </location>
    <ligand>
        <name>heme c</name>
        <dbReference type="ChEBI" id="CHEBI:61717"/>
        <label>2</label>
    </ligand>
    <ligandPart>
        <name>Fe</name>
        <dbReference type="ChEBI" id="CHEBI:18248"/>
    </ligandPart>
</feature>
<dbReference type="GO" id="GO:0042597">
    <property type="term" value="C:periplasmic space"/>
    <property type="evidence" value="ECO:0007669"/>
    <property type="project" value="UniProtKB-SubCell"/>
</dbReference>
<dbReference type="Gene3D" id="1.10.760.10">
    <property type="entry name" value="Cytochrome c-like domain"/>
    <property type="match status" value="2"/>
</dbReference>
<keyword evidence="7 9" id="KW-0408">Iron</keyword>
<keyword evidence="2 8" id="KW-0349">Heme</keyword>
<feature type="domain" description="Cytochrome c" evidence="10">
    <location>
        <begin position="206"/>
        <end position="326"/>
    </location>
</feature>
<protein>
    <submittedName>
        <fullName evidence="11">Cytochrome-c peroxidase</fullName>
    </submittedName>
</protein>
<feature type="binding site" description="axial binding residue" evidence="9">
    <location>
        <position position="301"/>
    </location>
    <ligand>
        <name>heme c</name>
        <dbReference type="ChEBI" id="CHEBI:61717"/>
        <label>2</label>
    </ligand>
    <ligandPart>
        <name>Fe</name>
        <dbReference type="ChEBI" id="CHEBI:18248"/>
    </ligandPart>
</feature>
<feature type="binding site" description="covalent" evidence="8">
    <location>
        <position position="220"/>
    </location>
    <ligand>
        <name>heme c</name>
        <dbReference type="ChEBI" id="CHEBI:61717"/>
        <label>2</label>
    </ligand>
</feature>
<dbReference type="PANTHER" id="PTHR30600">
    <property type="entry name" value="CYTOCHROME C PEROXIDASE-RELATED"/>
    <property type="match status" value="1"/>
</dbReference>
<dbReference type="PIRSF" id="PIRSF000294">
    <property type="entry name" value="Cytochrome-c_peroxidase"/>
    <property type="match status" value="1"/>
</dbReference>
<dbReference type="OrthoDB" id="9805202at2"/>
<evidence type="ECO:0000313" key="11">
    <source>
        <dbReference type="EMBL" id="TQV66168.1"/>
    </source>
</evidence>
<evidence type="ECO:0000256" key="3">
    <source>
        <dbReference type="ARBA" id="ARBA00022723"/>
    </source>
</evidence>
<dbReference type="PROSITE" id="PS51007">
    <property type="entry name" value="CYTC"/>
    <property type="match status" value="2"/>
</dbReference>
<sequence>MMSLAVRKRHLFSCNTHFRSWVLLIVCFLLSNSVALGQSTEPIDPIAPNATFDKQKVALGEKLFHDPQLSKNNRIACASCHDLKHGGTDGLRYSLGVSGKPGATNAPTVFNVGNHFVFFWDGRAKTLEEQIEGPIHNPDEMASNWTSILRKLSNNEEYIRRFHKIYQSPPTKAHVKDAIATFERSLNTPNSPFDRYLLGAEDAISSRAMKGYDYFKSFGCTSCHQGQNIGGNMYQTFGVVGDYFKDRGSPVTTADLGRYNVTGKDWDKYVFKVPSLRNVEVTAPYFHDGSAQTLEDAVKIMARYQLGRELNREEITAIIEFLETLTGEYKGKKLNAK</sequence>
<evidence type="ECO:0000256" key="6">
    <source>
        <dbReference type="ARBA" id="ARBA00023002"/>
    </source>
</evidence>
<dbReference type="InterPro" id="IPR026259">
    <property type="entry name" value="MauG/Cytc_peroxidase"/>
</dbReference>
<dbReference type="EMBL" id="VHSG01000043">
    <property type="protein sequence ID" value="TQV66168.1"/>
    <property type="molecule type" value="Genomic_DNA"/>
</dbReference>
<reference evidence="11 12" key="1">
    <citation type="submission" date="2019-06" db="EMBL/GenBank/DDBJ databases">
        <title>Whole genome sequence for Cellvibrionaceae sp. R142.</title>
        <authorList>
            <person name="Wang G."/>
        </authorList>
    </citation>
    <scope>NUCLEOTIDE SEQUENCE [LARGE SCALE GENOMIC DNA]</scope>
    <source>
        <strain evidence="11 12">R142</strain>
    </source>
</reference>
<evidence type="ECO:0000256" key="4">
    <source>
        <dbReference type="ARBA" id="ARBA00022729"/>
    </source>
</evidence>
<comment type="subcellular location">
    <subcellularLocation>
        <location evidence="1">Periplasm</location>
    </subcellularLocation>
</comment>
<dbReference type="Proteomes" id="UP000319732">
    <property type="component" value="Unassembled WGS sequence"/>
</dbReference>
<dbReference type="GO" id="GO:0009055">
    <property type="term" value="F:electron transfer activity"/>
    <property type="evidence" value="ECO:0007669"/>
    <property type="project" value="InterPro"/>
</dbReference>
<comment type="PTM">
    <text evidence="8">Binds 2 heme groups per subunit.</text>
</comment>
<evidence type="ECO:0000313" key="12">
    <source>
        <dbReference type="Proteomes" id="UP000319732"/>
    </source>
</evidence>
<evidence type="ECO:0000256" key="5">
    <source>
        <dbReference type="ARBA" id="ARBA00022764"/>
    </source>
</evidence>
<feature type="binding site" description="covalent" evidence="8">
    <location>
        <position position="77"/>
    </location>
    <ligand>
        <name>heme c</name>
        <dbReference type="ChEBI" id="CHEBI:61717"/>
        <label>1</label>
    </ligand>
</feature>
<name>A0A545SMF3_9GAMM</name>
<accession>A0A545SMF3</accession>
<dbReference type="InterPro" id="IPR036909">
    <property type="entry name" value="Cyt_c-like_dom_sf"/>
</dbReference>
<keyword evidence="11" id="KW-0575">Peroxidase</keyword>
<dbReference type="InterPro" id="IPR004852">
    <property type="entry name" value="Di-haem_cyt_c_peroxidsae"/>
</dbReference>
<keyword evidence="4" id="KW-0732">Signal</keyword>
<dbReference type="AlphaFoldDB" id="A0A545SMF3"/>
<feature type="binding site" description="axial binding residue" evidence="9">
    <location>
        <position position="81"/>
    </location>
    <ligand>
        <name>heme c</name>
        <dbReference type="ChEBI" id="CHEBI:61717"/>
        <label>1</label>
    </ligand>
    <ligandPart>
        <name>Fe</name>
        <dbReference type="ChEBI" id="CHEBI:18248"/>
    </ligandPart>
</feature>
<comment type="caution">
    <text evidence="11">The sequence shown here is derived from an EMBL/GenBank/DDBJ whole genome shotgun (WGS) entry which is preliminary data.</text>
</comment>
<feature type="binding site" description="covalent" evidence="8">
    <location>
        <position position="223"/>
    </location>
    <ligand>
        <name>heme c</name>
        <dbReference type="ChEBI" id="CHEBI:61717"/>
        <label>2</label>
    </ligand>
</feature>
<comment type="cofactor">
    <cofactor evidence="8">
        <name>heme</name>
        <dbReference type="ChEBI" id="CHEBI:30413"/>
    </cofactor>
    <text evidence="8">Binds 2 heme groups.</text>
</comment>
<evidence type="ECO:0000256" key="8">
    <source>
        <dbReference type="PIRSR" id="PIRSR000294-1"/>
    </source>
</evidence>